<dbReference type="Proteomes" id="UP000032180">
    <property type="component" value="Chromosome 7"/>
</dbReference>
<evidence type="ECO:0000313" key="2">
    <source>
        <dbReference type="Proteomes" id="UP000032180"/>
    </source>
</evidence>
<name>A0A0D9X2H0_9ORYZ</name>
<protein>
    <submittedName>
        <fullName evidence="1">Uncharacterized protein</fullName>
    </submittedName>
</protein>
<dbReference type="HOGENOM" id="CLU_175059_0_0_1"/>
<proteinExistence type="predicted"/>
<dbReference type="EnsemblPlants" id="LPERR07G21930.1">
    <property type="protein sequence ID" value="LPERR07G21930.1"/>
    <property type="gene ID" value="LPERR07G21930"/>
</dbReference>
<reference evidence="2" key="2">
    <citation type="submission" date="2013-12" db="EMBL/GenBank/DDBJ databases">
        <authorList>
            <person name="Yu Y."/>
            <person name="Lee S."/>
            <person name="de Baynast K."/>
            <person name="Wissotski M."/>
            <person name="Liu L."/>
            <person name="Talag J."/>
            <person name="Goicoechea J."/>
            <person name="Angelova A."/>
            <person name="Jetty R."/>
            <person name="Kudrna D."/>
            <person name="Golser W."/>
            <person name="Rivera L."/>
            <person name="Zhang J."/>
            <person name="Wing R."/>
        </authorList>
    </citation>
    <scope>NUCLEOTIDE SEQUENCE</scope>
</reference>
<sequence length="108" mass="12489">MPGVANEMLLNPYIPRISWHFQNPRYNQPRKVFMCRWRIEVLVLEMVWVMLSGWLSSCIAVADDVASALRQQSWEIVVDDYINSLDIKTTACHICANKDIAISRPKPI</sequence>
<organism evidence="1 2">
    <name type="scientific">Leersia perrieri</name>
    <dbReference type="NCBI Taxonomy" id="77586"/>
    <lineage>
        <taxon>Eukaryota</taxon>
        <taxon>Viridiplantae</taxon>
        <taxon>Streptophyta</taxon>
        <taxon>Embryophyta</taxon>
        <taxon>Tracheophyta</taxon>
        <taxon>Spermatophyta</taxon>
        <taxon>Magnoliopsida</taxon>
        <taxon>Liliopsida</taxon>
        <taxon>Poales</taxon>
        <taxon>Poaceae</taxon>
        <taxon>BOP clade</taxon>
        <taxon>Oryzoideae</taxon>
        <taxon>Oryzeae</taxon>
        <taxon>Oryzinae</taxon>
        <taxon>Leersia</taxon>
    </lineage>
</organism>
<keyword evidence="2" id="KW-1185">Reference proteome</keyword>
<reference evidence="1" key="3">
    <citation type="submission" date="2015-04" db="UniProtKB">
        <authorList>
            <consortium name="EnsemblPlants"/>
        </authorList>
    </citation>
    <scope>IDENTIFICATION</scope>
</reference>
<dbReference type="AlphaFoldDB" id="A0A0D9X2H0"/>
<evidence type="ECO:0000313" key="1">
    <source>
        <dbReference type="EnsemblPlants" id="LPERR07G21930.1"/>
    </source>
</evidence>
<accession>A0A0D9X2H0</accession>
<reference evidence="1 2" key="1">
    <citation type="submission" date="2012-08" db="EMBL/GenBank/DDBJ databases">
        <title>Oryza genome evolution.</title>
        <authorList>
            <person name="Wing R.A."/>
        </authorList>
    </citation>
    <scope>NUCLEOTIDE SEQUENCE</scope>
</reference>
<dbReference type="Gramene" id="LPERR07G21930.1">
    <property type="protein sequence ID" value="LPERR07G21930.1"/>
    <property type="gene ID" value="LPERR07G21930"/>
</dbReference>